<evidence type="ECO:0000313" key="1">
    <source>
        <dbReference type="EMBL" id="GMS99720.1"/>
    </source>
</evidence>
<dbReference type="EMBL" id="BTSX01000005">
    <property type="protein sequence ID" value="GMS99720.1"/>
    <property type="molecule type" value="Genomic_DNA"/>
</dbReference>
<gene>
    <name evidence="1" type="ORF">PENTCL1PPCAC_21893</name>
</gene>
<evidence type="ECO:0000313" key="2">
    <source>
        <dbReference type="Proteomes" id="UP001432027"/>
    </source>
</evidence>
<protein>
    <submittedName>
        <fullName evidence="1">Uncharacterized protein</fullName>
    </submittedName>
</protein>
<dbReference type="AlphaFoldDB" id="A0AAV5TZN8"/>
<comment type="caution">
    <text evidence="1">The sequence shown here is derived from an EMBL/GenBank/DDBJ whole genome shotgun (WGS) entry which is preliminary data.</text>
</comment>
<organism evidence="1 2">
    <name type="scientific">Pristionchus entomophagus</name>
    <dbReference type="NCBI Taxonomy" id="358040"/>
    <lineage>
        <taxon>Eukaryota</taxon>
        <taxon>Metazoa</taxon>
        <taxon>Ecdysozoa</taxon>
        <taxon>Nematoda</taxon>
        <taxon>Chromadorea</taxon>
        <taxon>Rhabditida</taxon>
        <taxon>Rhabditina</taxon>
        <taxon>Diplogasteromorpha</taxon>
        <taxon>Diplogasteroidea</taxon>
        <taxon>Neodiplogasteridae</taxon>
        <taxon>Pristionchus</taxon>
    </lineage>
</organism>
<proteinExistence type="predicted"/>
<name>A0AAV5TZN8_9BILA</name>
<keyword evidence="2" id="KW-1185">Reference proteome</keyword>
<feature type="non-terminal residue" evidence="1">
    <location>
        <position position="83"/>
    </location>
</feature>
<accession>A0AAV5TZN8</accession>
<dbReference type="Proteomes" id="UP001432027">
    <property type="component" value="Unassembled WGS sequence"/>
</dbReference>
<reference evidence="1" key="1">
    <citation type="submission" date="2023-10" db="EMBL/GenBank/DDBJ databases">
        <title>Genome assembly of Pristionchus species.</title>
        <authorList>
            <person name="Yoshida K."/>
            <person name="Sommer R.J."/>
        </authorList>
    </citation>
    <scope>NUCLEOTIDE SEQUENCE</scope>
    <source>
        <strain evidence="1">RS0144</strain>
    </source>
</reference>
<sequence length="83" mass="8901">MRPDGNGDIFDRSSTASEFSTREDLLEIVSLLSICPSTEGMQSTLVLHSLTITLVDEGVDAFLQVEENVSTATIVLISKISGV</sequence>